<evidence type="ECO:0000313" key="2">
    <source>
        <dbReference type="Proteomes" id="UP000266673"/>
    </source>
</evidence>
<dbReference type="OrthoDB" id="2425851at2759"/>
<keyword evidence="2" id="KW-1185">Reference proteome</keyword>
<dbReference type="EMBL" id="QKWP01000252">
    <property type="protein sequence ID" value="RIB23611.1"/>
    <property type="molecule type" value="Genomic_DNA"/>
</dbReference>
<name>A0A397VPB6_9GLOM</name>
<dbReference type="STRING" id="44941.A0A397VPB6"/>
<accession>A0A397VPB6</accession>
<gene>
    <name evidence="1" type="ORF">C2G38_2170793</name>
</gene>
<organism evidence="1 2">
    <name type="scientific">Gigaspora rosea</name>
    <dbReference type="NCBI Taxonomy" id="44941"/>
    <lineage>
        <taxon>Eukaryota</taxon>
        <taxon>Fungi</taxon>
        <taxon>Fungi incertae sedis</taxon>
        <taxon>Mucoromycota</taxon>
        <taxon>Glomeromycotina</taxon>
        <taxon>Glomeromycetes</taxon>
        <taxon>Diversisporales</taxon>
        <taxon>Gigasporaceae</taxon>
        <taxon>Gigaspora</taxon>
    </lineage>
</organism>
<reference evidence="1 2" key="1">
    <citation type="submission" date="2018-06" db="EMBL/GenBank/DDBJ databases">
        <title>Comparative genomics reveals the genomic features of Rhizophagus irregularis, R. cerebriforme, R. diaphanum and Gigaspora rosea, and their symbiotic lifestyle signature.</title>
        <authorList>
            <person name="Morin E."/>
            <person name="San Clemente H."/>
            <person name="Chen E.C.H."/>
            <person name="De La Providencia I."/>
            <person name="Hainaut M."/>
            <person name="Kuo A."/>
            <person name="Kohler A."/>
            <person name="Murat C."/>
            <person name="Tang N."/>
            <person name="Roy S."/>
            <person name="Loubradou J."/>
            <person name="Henrissat B."/>
            <person name="Grigoriev I.V."/>
            <person name="Corradi N."/>
            <person name="Roux C."/>
            <person name="Martin F.M."/>
        </authorList>
    </citation>
    <scope>NUCLEOTIDE SEQUENCE [LARGE SCALE GENOMIC DNA]</scope>
    <source>
        <strain evidence="1 2">DAOM 194757</strain>
    </source>
</reference>
<dbReference type="Proteomes" id="UP000266673">
    <property type="component" value="Unassembled WGS sequence"/>
</dbReference>
<evidence type="ECO:0000313" key="1">
    <source>
        <dbReference type="EMBL" id="RIB23611.1"/>
    </source>
</evidence>
<comment type="caution">
    <text evidence="1">The sequence shown here is derived from an EMBL/GenBank/DDBJ whole genome shotgun (WGS) entry which is preliminary data.</text>
</comment>
<sequence>MKTPSISRPFKNAYTISVSEHIKRVLSNRTLGSQMYFGPGIEAETKSELGFVRAIESIVMANAELAPLKFEYIFAKLYTTGSFIKFKSKGTRVGRIIAIVSTSSGMKLKVQRLYYGSELPKIFATSARLERLQNGELWLGKTILLIDSYNIIGPTSEILYSYEGQWKMRDIKLWHRHPIEYTQTPVSAPQNVLTFKIMLDIYYNDFKPIVNEIKNLEKGVLMNVAGQDIYVIAALGVITADLPQGNDLANTNCHSSKQGCRSCLVPKDRLSNFIFDIKLNARYHHLTDKKLDK</sequence>
<proteinExistence type="predicted"/>
<dbReference type="AlphaFoldDB" id="A0A397VPB6"/>
<protein>
    <submittedName>
        <fullName evidence="1">Uncharacterized protein</fullName>
    </submittedName>
</protein>